<dbReference type="InterPro" id="IPR029021">
    <property type="entry name" value="Prot-tyrosine_phosphatase-like"/>
</dbReference>
<keyword evidence="2 4" id="KW-1133">Transmembrane helix</keyword>
<sequence length="495" mass="55686">MVSLPSRFLCDVSYGRLKERGVLVHEGERPPQNEAAVDGVLADIQAGRSTERHGRLPSGSVRPVLMDAQSLLCSVKENAVSQYLIGGDENCNHSTCNYPLKPGHTYRLQAFACTNAGCTRTRWSHPVRTEEEESNNGSLIMAVVVVSFLLILTVLVVLVSLRFKGHISRAIRRLKSKESPETINLVIQQTTRPVSLSKFMEHVEMMHKDSNLLFSEEYKAVTQLSPKESTAVANNPGCRPKNRYTNVLPFDHARVKLLPTDDDDSSDYINASFIPGFRGPREYIAAQGPLPSTTEDFWRMVWENGVTAVVMLTQCVERGKVKCEEYWPADPSTPVYFGDLHVTLRSASVLPDYVIRVMDVKLGNYNRTIHQFHFLKWPDFGCPDKTYLLLNLVAAVRDHTPHNPNHPMLVHCSAGVGRTGTFIALDILLQQIRTDDISTVDIFGLVLSMRKNRPLMVQRENQYIYIYDCLRDAMMDESEDEASVATLDDPVYQNG</sequence>
<keyword evidence="7" id="KW-1185">Reference proteome</keyword>
<organism evidence="7 8">
    <name type="scientific">Aplysia californica</name>
    <name type="common">California sea hare</name>
    <dbReference type="NCBI Taxonomy" id="6500"/>
    <lineage>
        <taxon>Eukaryota</taxon>
        <taxon>Metazoa</taxon>
        <taxon>Spiralia</taxon>
        <taxon>Lophotrochozoa</taxon>
        <taxon>Mollusca</taxon>
        <taxon>Gastropoda</taxon>
        <taxon>Heterobranchia</taxon>
        <taxon>Euthyneura</taxon>
        <taxon>Tectipleura</taxon>
        <taxon>Aplysiida</taxon>
        <taxon>Aplysioidea</taxon>
        <taxon>Aplysiidae</taxon>
        <taxon>Aplysia</taxon>
    </lineage>
</organism>
<dbReference type="PANTHER" id="PTHR46957">
    <property type="entry name" value="CYTOKINE RECEPTOR"/>
    <property type="match status" value="1"/>
</dbReference>
<evidence type="ECO:0000256" key="3">
    <source>
        <dbReference type="ARBA" id="ARBA00023180"/>
    </source>
</evidence>
<dbReference type="SMART" id="SM00404">
    <property type="entry name" value="PTPc_motif"/>
    <property type="match status" value="1"/>
</dbReference>
<reference evidence="8" key="1">
    <citation type="submission" date="2025-08" db="UniProtKB">
        <authorList>
            <consortium name="RefSeq"/>
        </authorList>
    </citation>
    <scope>IDENTIFICATION</scope>
</reference>
<proteinExistence type="predicted"/>
<keyword evidence="4" id="KW-0472">Membrane</keyword>
<evidence type="ECO:0000313" key="8">
    <source>
        <dbReference type="RefSeq" id="XP_035825658.1"/>
    </source>
</evidence>
<evidence type="ECO:0000256" key="2">
    <source>
        <dbReference type="ARBA" id="ARBA00022989"/>
    </source>
</evidence>
<dbReference type="InterPro" id="IPR000387">
    <property type="entry name" value="Tyr_Pase_dom"/>
</dbReference>
<evidence type="ECO:0000259" key="5">
    <source>
        <dbReference type="PROSITE" id="PS50055"/>
    </source>
</evidence>
<dbReference type="SMART" id="SM00194">
    <property type="entry name" value="PTPc"/>
    <property type="match status" value="1"/>
</dbReference>
<dbReference type="PANTHER" id="PTHR46957:SF3">
    <property type="entry name" value="CYTOKINE RECEPTOR"/>
    <property type="match status" value="1"/>
</dbReference>
<feature type="domain" description="Tyrosine-protein phosphatase" evidence="5">
    <location>
        <begin position="214"/>
        <end position="473"/>
    </location>
</feature>
<dbReference type="PRINTS" id="PR00700">
    <property type="entry name" value="PRTYPHPHTASE"/>
</dbReference>
<keyword evidence="3" id="KW-0325">Glycoprotein</keyword>
<keyword evidence="1 4" id="KW-0812">Transmembrane</keyword>
<dbReference type="InterPro" id="IPR050713">
    <property type="entry name" value="RTP_Phos/Ushers"/>
</dbReference>
<dbReference type="InterPro" id="IPR016130">
    <property type="entry name" value="Tyr_Pase_AS"/>
</dbReference>
<dbReference type="SUPFAM" id="SSF52799">
    <property type="entry name" value="(Phosphotyrosine protein) phosphatases II"/>
    <property type="match status" value="1"/>
</dbReference>
<name>A0ABM1VTB6_APLCA</name>
<dbReference type="PROSITE" id="PS50056">
    <property type="entry name" value="TYR_PHOSPHATASE_2"/>
    <property type="match status" value="1"/>
</dbReference>
<feature type="transmembrane region" description="Helical" evidence="4">
    <location>
        <begin position="139"/>
        <end position="163"/>
    </location>
</feature>
<dbReference type="GeneID" id="101854796"/>
<dbReference type="InterPro" id="IPR000242">
    <property type="entry name" value="PTP_cat"/>
</dbReference>
<dbReference type="InterPro" id="IPR003595">
    <property type="entry name" value="Tyr_Pase_cat"/>
</dbReference>
<evidence type="ECO:0000259" key="6">
    <source>
        <dbReference type="PROSITE" id="PS50056"/>
    </source>
</evidence>
<accession>A0ABM1VTB6</accession>
<dbReference type="Gene3D" id="3.90.190.10">
    <property type="entry name" value="Protein tyrosine phosphatase superfamily"/>
    <property type="match status" value="1"/>
</dbReference>
<evidence type="ECO:0000256" key="1">
    <source>
        <dbReference type="ARBA" id="ARBA00022692"/>
    </source>
</evidence>
<dbReference type="RefSeq" id="XP_035825658.1">
    <property type="nucleotide sequence ID" value="XM_035969765.1"/>
</dbReference>
<dbReference type="PROSITE" id="PS00383">
    <property type="entry name" value="TYR_PHOSPHATASE_1"/>
    <property type="match status" value="1"/>
</dbReference>
<dbReference type="Proteomes" id="UP000694888">
    <property type="component" value="Unplaced"/>
</dbReference>
<evidence type="ECO:0000256" key="4">
    <source>
        <dbReference type="SAM" id="Phobius"/>
    </source>
</evidence>
<dbReference type="Pfam" id="PF00102">
    <property type="entry name" value="Y_phosphatase"/>
    <property type="match status" value="1"/>
</dbReference>
<dbReference type="PROSITE" id="PS50055">
    <property type="entry name" value="TYR_PHOSPHATASE_PTP"/>
    <property type="match status" value="1"/>
</dbReference>
<protein>
    <submittedName>
        <fullName evidence="8">Tyrosine-protein phosphatase 10D</fullName>
    </submittedName>
</protein>
<evidence type="ECO:0000313" key="7">
    <source>
        <dbReference type="Proteomes" id="UP000694888"/>
    </source>
</evidence>
<feature type="domain" description="Tyrosine specific protein phosphatases" evidence="6">
    <location>
        <begin position="387"/>
        <end position="464"/>
    </location>
</feature>
<gene>
    <name evidence="8" type="primary">LOC101854796</name>
</gene>